<dbReference type="AlphaFoldDB" id="A0A285U969"/>
<proteinExistence type="inferred from homology"/>
<comment type="similarity">
    <text evidence="1">Belongs to the bacterial sugar transferase family.</text>
</comment>
<feature type="transmembrane region" description="Helical" evidence="2">
    <location>
        <begin position="31"/>
        <end position="54"/>
    </location>
</feature>
<name>A0A285U969_9BACL</name>
<protein>
    <submittedName>
        <fullName evidence="4">Lipopolysaccharide/colanic/teichoic acid biosynthesis glycosyltransferase</fullName>
    </submittedName>
</protein>
<sequence>MDNNLYIQPVEMECQPKLSKMYSFYKISTDFLFSLIFLFLLSPILLFFCILIPIESAGSPFYTQHRLGKGGKSFKLLKLRSMYTDAEMDGPQWAGVNDTRITRVGKFIRYTRIDEIPQLFNVLKGDMSLIGPRPERYYFYQKFNQTVPEFQQRLLVKPGITGWAQVNGGYDLTPKEKLAFDLYYIKHRSISFEIKIFFRTVLIILTGNGAR</sequence>
<keyword evidence="2" id="KW-0812">Transmembrane</keyword>
<dbReference type="Pfam" id="PF02397">
    <property type="entry name" value="Bac_transf"/>
    <property type="match status" value="1"/>
</dbReference>
<dbReference type="PANTHER" id="PTHR30576:SF0">
    <property type="entry name" value="UNDECAPRENYL-PHOSPHATE N-ACETYLGALACTOSAMINYL 1-PHOSPHATE TRANSFERASE-RELATED"/>
    <property type="match status" value="1"/>
</dbReference>
<dbReference type="EMBL" id="OBQC01000004">
    <property type="protein sequence ID" value="SOC38465.1"/>
    <property type="molecule type" value="Genomic_DNA"/>
</dbReference>
<keyword evidence="4" id="KW-0808">Transferase</keyword>
<feature type="domain" description="Bacterial sugar transferase" evidence="3">
    <location>
        <begin position="27"/>
        <end position="205"/>
    </location>
</feature>
<gene>
    <name evidence="4" type="ORF">SAMN05877842_104143</name>
</gene>
<reference evidence="5" key="1">
    <citation type="submission" date="2017-08" db="EMBL/GenBank/DDBJ databases">
        <authorList>
            <person name="Varghese N."/>
            <person name="Submissions S."/>
        </authorList>
    </citation>
    <scope>NUCLEOTIDE SEQUENCE [LARGE SCALE GENOMIC DNA]</scope>
    <source>
        <strain evidence="5">JC23</strain>
    </source>
</reference>
<evidence type="ECO:0000313" key="4">
    <source>
        <dbReference type="EMBL" id="SOC38465.1"/>
    </source>
</evidence>
<dbReference type="Proteomes" id="UP000219252">
    <property type="component" value="Unassembled WGS sequence"/>
</dbReference>
<evidence type="ECO:0000256" key="1">
    <source>
        <dbReference type="ARBA" id="ARBA00006464"/>
    </source>
</evidence>
<keyword evidence="2" id="KW-0472">Membrane</keyword>
<organism evidence="4 5">
    <name type="scientific">Ureibacillus acetophenoni</name>
    <dbReference type="NCBI Taxonomy" id="614649"/>
    <lineage>
        <taxon>Bacteria</taxon>
        <taxon>Bacillati</taxon>
        <taxon>Bacillota</taxon>
        <taxon>Bacilli</taxon>
        <taxon>Bacillales</taxon>
        <taxon>Caryophanaceae</taxon>
        <taxon>Ureibacillus</taxon>
    </lineage>
</organism>
<dbReference type="OrthoDB" id="9808602at2"/>
<evidence type="ECO:0000259" key="3">
    <source>
        <dbReference type="Pfam" id="PF02397"/>
    </source>
</evidence>
<accession>A0A285U969</accession>
<dbReference type="InterPro" id="IPR003362">
    <property type="entry name" value="Bact_transf"/>
</dbReference>
<evidence type="ECO:0000313" key="5">
    <source>
        <dbReference type="Proteomes" id="UP000219252"/>
    </source>
</evidence>
<evidence type="ECO:0000256" key="2">
    <source>
        <dbReference type="SAM" id="Phobius"/>
    </source>
</evidence>
<dbReference type="PANTHER" id="PTHR30576">
    <property type="entry name" value="COLANIC BIOSYNTHESIS UDP-GLUCOSE LIPID CARRIER TRANSFERASE"/>
    <property type="match status" value="1"/>
</dbReference>
<dbReference type="GO" id="GO:0016780">
    <property type="term" value="F:phosphotransferase activity, for other substituted phosphate groups"/>
    <property type="evidence" value="ECO:0007669"/>
    <property type="project" value="TreeGrafter"/>
</dbReference>
<keyword evidence="5" id="KW-1185">Reference proteome</keyword>
<keyword evidence="2" id="KW-1133">Transmembrane helix</keyword>